<keyword evidence="2" id="KW-0378">Hydrolase</keyword>
<comment type="caution">
    <text evidence="4">The sequence shown here is derived from an EMBL/GenBank/DDBJ whole genome shotgun (WGS) entry which is preliminary data.</text>
</comment>
<dbReference type="PANTHER" id="PTHR43736">
    <property type="entry name" value="ADP-RIBOSE PYROPHOSPHATASE"/>
    <property type="match status" value="1"/>
</dbReference>
<dbReference type="CDD" id="cd04683">
    <property type="entry name" value="NUDIX_Hydrolase"/>
    <property type="match status" value="1"/>
</dbReference>
<dbReference type="Gene3D" id="3.90.79.10">
    <property type="entry name" value="Nucleoside Triphosphate Pyrophosphohydrolase"/>
    <property type="match status" value="1"/>
</dbReference>
<comment type="similarity">
    <text evidence="1">Belongs to the Nudix hydrolase family.</text>
</comment>
<dbReference type="PROSITE" id="PS51462">
    <property type="entry name" value="NUDIX"/>
    <property type="match status" value="1"/>
</dbReference>
<evidence type="ECO:0000256" key="1">
    <source>
        <dbReference type="ARBA" id="ARBA00005582"/>
    </source>
</evidence>
<sequence>MKVRYQTPSAVFALMFSPDGTQILLQKRQNTGYQDGAYDLAATGHVEAGESLPQALCRELAEELGITVLPTDLSFATMIHKHDSDTDNVYFNGYFKVLKYTGTPQVMEPHKNAGLSWWPVSQLPAELIGDRKLALEQYAKQIPYSELGWE</sequence>
<evidence type="ECO:0000313" key="5">
    <source>
        <dbReference type="Proteomes" id="UP000789719"/>
    </source>
</evidence>
<dbReference type="InterPro" id="IPR015797">
    <property type="entry name" value="NUDIX_hydrolase-like_dom_sf"/>
</dbReference>
<evidence type="ECO:0000256" key="2">
    <source>
        <dbReference type="ARBA" id="ARBA00022801"/>
    </source>
</evidence>
<gene>
    <name evidence="4" type="ORF">WGH24286_00497</name>
</gene>
<dbReference type="PROSITE" id="PS00893">
    <property type="entry name" value="NUDIX_BOX"/>
    <property type="match status" value="1"/>
</dbReference>
<proteinExistence type="inferred from homology"/>
<dbReference type="EMBL" id="CAKKNT010000004">
    <property type="protein sequence ID" value="CAH0418081.1"/>
    <property type="molecule type" value="Genomic_DNA"/>
</dbReference>
<name>A0ABM8Z9D2_9LACO</name>
<protein>
    <recommendedName>
        <fullName evidence="3">Nudix hydrolase domain-containing protein</fullName>
    </recommendedName>
</protein>
<keyword evidence="5" id="KW-1185">Reference proteome</keyword>
<dbReference type="Pfam" id="PF00293">
    <property type="entry name" value="NUDIX"/>
    <property type="match status" value="1"/>
</dbReference>
<feature type="domain" description="Nudix hydrolase" evidence="3">
    <location>
        <begin position="6"/>
        <end position="141"/>
    </location>
</feature>
<dbReference type="PANTHER" id="PTHR43736:SF1">
    <property type="entry name" value="DIHYDRONEOPTERIN TRIPHOSPHATE DIPHOSPHATASE"/>
    <property type="match status" value="1"/>
</dbReference>
<dbReference type="SUPFAM" id="SSF55811">
    <property type="entry name" value="Nudix"/>
    <property type="match status" value="1"/>
</dbReference>
<evidence type="ECO:0000259" key="3">
    <source>
        <dbReference type="PROSITE" id="PS51462"/>
    </source>
</evidence>
<evidence type="ECO:0000313" key="4">
    <source>
        <dbReference type="EMBL" id="CAH0418081.1"/>
    </source>
</evidence>
<accession>A0ABM8Z9D2</accession>
<reference evidence="4 5" key="1">
    <citation type="submission" date="2021-11" db="EMBL/GenBank/DDBJ databases">
        <authorList>
            <person name="Depoorter E."/>
        </authorList>
    </citation>
    <scope>NUCLEOTIDE SEQUENCE [LARGE SCALE GENOMIC DNA]</scope>
    <source>
        <strain evidence="4 5">LMG 24286</strain>
    </source>
</reference>
<dbReference type="Proteomes" id="UP000789719">
    <property type="component" value="Unassembled WGS sequence"/>
</dbReference>
<dbReference type="RefSeq" id="WP_230098187.1">
    <property type="nucleotide sequence ID" value="NZ_CAKKNT010000004.1"/>
</dbReference>
<dbReference type="InterPro" id="IPR000086">
    <property type="entry name" value="NUDIX_hydrolase_dom"/>
</dbReference>
<organism evidence="4 5">
    <name type="scientific">Periweissella ghanensis</name>
    <dbReference type="NCBI Taxonomy" id="467997"/>
    <lineage>
        <taxon>Bacteria</taxon>
        <taxon>Bacillati</taxon>
        <taxon>Bacillota</taxon>
        <taxon>Bacilli</taxon>
        <taxon>Lactobacillales</taxon>
        <taxon>Lactobacillaceae</taxon>
        <taxon>Periweissella</taxon>
    </lineage>
</organism>
<dbReference type="InterPro" id="IPR020084">
    <property type="entry name" value="NUDIX_hydrolase_CS"/>
</dbReference>